<dbReference type="Pfam" id="PF14943">
    <property type="entry name" value="MRP-S26"/>
    <property type="match status" value="1"/>
</dbReference>
<evidence type="ECO:0000256" key="6">
    <source>
        <dbReference type="ARBA" id="ARBA00023274"/>
    </source>
</evidence>
<feature type="coiled-coil region" evidence="9">
    <location>
        <begin position="105"/>
        <end position="173"/>
    </location>
</feature>
<evidence type="ECO:0000313" key="10">
    <source>
        <dbReference type="EMBL" id="CAL8115312.1"/>
    </source>
</evidence>
<keyword evidence="5" id="KW-0496">Mitochondrion</keyword>
<comment type="subcellular location">
    <subcellularLocation>
        <location evidence="1">Mitochondrion</location>
    </subcellularLocation>
</comment>
<keyword evidence="6" id="KW-0687">Ribonucleoprotein</keyword>
<evidence type="ECO:0000256" key="2">
    <source>
        <dbReference type="ARBA" id="ARBA00009672"/>
    </source>
</evidence>
<dbReference type="EMBL" id="CAXLJM020000051">
    <property type="protein sequence ID" value="CAL8115312.1"/>
    <property type="molecule type" value="Genomic_DNA"/>
</dbReference>
<evidence type="ECO:0000256" key="4">
    <source>
        <dbReference type="ARBA" id="ARBA00022980"/>
    </source>
</evidence>
<keyword evidence="9" id="KW-0175">Coiled coil</keyword>
<keyword evidence="3" id="KW-0809">Transit peptide</keyword>
<comment type="similarity">
    <text evidence="2">Belongs to the mitochondrion-specific ribosomal protein mS26 family.</text>
</comment>
<dbReference type="PANTHER" id="PTHR21035">
    <property type="entry name" value="28S RIBOSOMAL PROTEIN S26, MITOCHONDRIAL"/>
    <property type="match status" value="1"/>
</dbReference>
<keyword evidence="4" id="KW-0689">Ribosomal protein</keyword>
<name>A0ABP1QYK2_9HEXA</name>
<reference evidence="10 11" key="1">
    <citation type="submission" date="2024-08" db="EMBL/GenBank/DDBJ databases">
        <authorList>
            <person name="Cucini C."/>
            <person name="Frati F."/>
        </authorList>
    </citation>
    <scope>NUCLEOTIDE SEQUENCE [LARGE SCALE GENOMIC DNA]</scope>
</reference>
<evidence type="ECO:0000256" key="8">
    <source>
        <dbReference type="ARBA" id="ARBA00035344"/>
    </source>
</evidence>
<sequence length="229" mass="26715">MFPIVESSLGRLILSKKGLRLQCCIGYQSIRNYKKPMWVPIAPSKMYKNIVVIPPPKMEFQEETALRETYELYSRSLWKFQDGISREQEAQMQKEAIQVSEEVELERIFKMNDAENEKVKKIREESVMKEWEEVEAEILAKRKGLEEEELLQLEETEKLIQSELKRLEKAIKIEDLDEVIDKAMAAEWDYNFAIDKSGKVVQGRYNNSIGPADLSIPKEPMITPIQEAK</sequence>
<evidence type="ECO:0000256" key="1">
    <source>
        <dbReference type="ARBA" id="ARBA00004173"/>
    </source>
</evidence>
<evidence type="ECO:0000256" key="3">
    <source>
        <dbReference type="ARBA" id="ARBA00022946"/>
    </source>
</evidence>
<evidence type="ECO:0000256" key="9">
    <source>
        <dbReference type="SAM" id="Coils"/>
    </source>
</evidence>
<protein>
    <recommendedName>
        <fullName evidence="7">Small ribosomal subunit protein mS26</fullName>
    </recommendedName>
    <alternativeName>
        <fullName evidence="8">28S ribosomal protein S26, mitochondrial</fullName>
    </alternativeName>
</protein>
<evidence type="ECO:0000313" key="11">
    <source>
        <dbReference type="Proteomes" id="UP001642540"/>
    </source>
</evidence>
<evidence type="ECO:0000256" key="7">
    <source>
        <dbReference type="ARBA" id="ARBA00035138"/>
    </source>
</evidence>
<gene>
    <name evidence="10" type="ORF">ODALV1_LOCUS16798</name>
</gene>
<proteinExistence type="inferred from homology"/>
<dbReference type="InterPro" id="IPR026140">
    <property type="entry name" value="Ribosomal_mS26"/>
</dbReference>
<keyword evidence="11" id="KW-1185">Reference proteome</keyword>
<dbReference type="Proteomes" id="UP001642540">
    <property type="component" value="Unassembled WGS sequence"/>
</dbReference>
<comment type="caution">
    <text evidence="10">The sequence shown here is derived from an EMBL/GenBank/DDBJ whole genome shotgun (WGS) entry which is preliminary data.</text>
</comment>
<accession>A0ABP1QYK2</accession>
<dbReference type="PANTHER" id="PTHR21035:SF2">
    <property type="entry name" value="SMALL RIBOSOMAL SUBUNIT PROTEIN MS26"/>
    <property type="match status" value="1"/>
</dbReference>
<evidence type="ECO:0000256" key="5">
    <source>
        <dbReference type="ARBA" id="ARBA00023128"/>
    </source>
</evidence>
<organism evidence="10 11">
    <name type="scientific">Orchesella dallaii</name>
    <dbReference type="NCBI Taxonomy" id="48710"/>
    <lineage>
        <taxon>Eukaryota</taxon>
        <taxon>Metazoa</taxon>
        <taxon>Ecdysozoa</taxon>
        <taxon>Arthropoda</taxon>
        <taxon>Hexapoda</taxon>
        <taxon>Collembola</taxon>
        <taxon>Entomobryomorpha</taxon>
        <taxon>Entomobryoidea</taxon>
        <taxon>Orchesellidae</taxon>
        <taxon>Orchesellinae</taxon>
        <taxon>Orchesella</taxon>
    </lineage>
</organism>